<evidence type="ECO:0000313" key="1">
    <source>
        <dbReference type="EMBL" id="SEI40462.1"/>
    </source>
</evidence>
<protein>
    <submittedName>
        <fullName evidence="1">Uncharacterized protein</fullName>
    </submittedName>
</protein>
<dbReference type="Proteomes" id="UP000199420">
    <property type="component" value="Unassembled WGS sequence"/>
</dbReference>
<keyword evidence="2" id="KW-1185">Reference proteome</keyword>
<sequence>MSMIRLRLIGNRDAADSIISVLHGIDGIEHVEEIEDLMLGVRDDSSSANLVDDSEGRVFMLEVDAPNDMCADAVRVVAESEARRLDAGLEIVDDEDF</sequence>
<evidence type="ECO:0000313" key="2">
    <source>
        <dbReference type="Proteomes" id="UP000199420"/>
    </source>
</evidence>
<dbReference type="RefSeq" id="WP_091332994.1">
    <property type="nucleotide sequence ID" value="NZ_FNYC01000001.1"/>
</dbReference>
<organism evidence="1 2">
    <name type="scientific">Frateuria terrea</name>
    <dbReference type="NCBI Taxonomy" id="529704"/>
    <lineage>
        <taxon>Bacteria</taxon>
        <taxon>Pseudomonadati</taxon>
        <taxon>Pseudomonadota</taxon>
        <taxon>Gammaproteobacteria</taxon>
        <taxon>Lysobacterales</taxon>
        <taxon>Rhodanobacteraceae</taxon>
        <taxon>Frateuria</taxon>
    </lineage>
</organism>
<dbReference type="EMBL" id="FNYC01000001">
    <property type="protein sequence ID" value="SEI40462.1"/>
    <property type="molecule type" value="Genomic_DNA"/>
</dbReference>
<reference evidence="1 2" key="1">
    <citation type="submission" date="2016-10" db="EMBL/GenBank/DDBJ databases">
        <authorList>
            <person name="de Groot N.N."/>
        </authorList>
    </citation>
    <scope>NUCLEOTIDE SEQUENCE [LARGE SCALE GENOMIC DNA]</scope>
    <source>
        <strain evidence="1 2">DSM 26515</strain>
    </source>
</reference>
<dbReference type="AlphaFoldDB" id="A0A1H6QN72"/>
<proteinExistence type="predicted"/>
<dbReference type="OrthoDB" id="6044454at2"/>
<name>A0A1H6QN72_9GAMM</name>
<gene>
    <name evidence="1" type="ORF">SAMN04487997_0466</name>
</gene>
<accession>A0A1H6QN72</accession>